<sequence>MIPLISPFLVHCNSSLCGSFVFDKI</sequence>
<reference evidence="1" key="2">
    <citation type="journal article" date="2015" name="Data Brief">
        <title>Shoot transcriptome of the giant reed, Arundo donax.</title>
        <authorList>
            <person name="Barrero R.A."/>
            <person name="Guerrero F.D."/>
            <person name="Moolhuijzen P."/>
            <person name="Goolsby J.A."/>
            <person name="Tidwell J."/>
            <person name="Bellgard S.E."/>
            <person name="Bellgard M.I."/>
        </authorList>
    </citation>
    <scope>NUCLEOTIDE SEQUENCE</scope>
    <source>
        <tissue evidence="1">Shoot tissue taken approximately 20 cm above the soil surface</tissue>
    </source>
</reference>
<dbReference type="AlphaFoldDB" id="A0A0A9C954"/>
<protein>
    <submittedName>
        <fullName evidence="1">Uncharacterized protein</fullName>
    </submittedName>
</protein>
<accession>A0A0A9C954</accession>
<reference evidence="1" key="1">
    <citation type="submission" date="2014-09" db="EMBL/GenBank/DDBJ databases">
        <authorList>
            <person name="Magalhaes I.L.F."/>
            <person name="Oliveira U."/>
            <person name="Santos F.R."/>
            <person name="Vidigal T.H.D.A."/>
            <person name="Brescovit A.D."/>
            <person name="Santos A.J."/>
        </authorList>
    </citation>
    <scope>NUCLEOTIDE SEQUENCE</scope>
    <source>
        <tissue evidence="1">Shoot tissue taken approximately 20 cm above the soil surface</tissue>
    </source>
</reference>
<proteinExistence type="predicted"/>
<evidence type="ECO:0000313" key="1">
    <source>
        <dbReference type="EMBL" id="JAD72076.1"/>
    </source>
</evidence>
<dbReference type="EMBL" id="GBRH01225819">
    <property type="protein sequence ID" value="JAD72076.1"/>
    <property type="molecule type" value="Transcribed_RNA"/>
</dbReference>
<organism evidence="1">
    <name type="scientific">Arundo donax</name>
    <name type="common">Giant reed</name>
    <name type="synonym">Donax arundinaceus</name>
    <dbReference type="NCBI Taxonomy" id="35708"/>
    <lineage>
        <taxon>Eukaryota</taxon>
        <taxon>Viridiplantae</taxon>
        <taxon>Streptophyta</taxon>
        <taxon>Embryophyta</taxon>
        <taxon>Tracheophyta</taxon>
        <taxon>Spermatophyta</taxon>
        <taxon>Magnoliopsida</taxon>
        <taxon>Liliopsida</taxon>
        <taxon>Poales</taxon>
        <taxon>Poaceae</taxon>
        <taxon>PACMAD clade</taxon>
        <taxon>Arundinoideae</taxon>
        <taxon>Arundineae</taxon>
        <taxon>Arundo</taxon>
    </lineage>
</organism>
<name>A0A0A9C954_ARUDO</name>